<name>A0A481YRH9_9VIRU</name>
<gene>
    <name evidence="1" type="ORF">LCIVAC01_01340</name>
</gene>
<reference evidence="1" key="1">
    <citation type="journal article" date="2019" name="MBio">
        <title>Virus Genomes from Deep Sea Sediments Expand the Ocean Megavirome and Support Independent Origins of Viral Gigantism.</title>
        <authorList>
            <person name="Backstrom D."/>
            <person name="Yutin N."/>
            <person name="Jorgensen S.L."/>
            <person name="Dharamshi J."/>
            <person name="Homa F."/>
            <person name="Zaremba-Niedwiedzka K."/>
            <person name="Spang A."/>
            <person name="Wolf Y.I."/>
            <person name="Koonin E.V."/>
            <person name="Ettema T.J."/>
        </authorList>
    </citation>
    <scope>NUCLEOTIDE SEQUENCE</scope>
</reference>
<evidence type="ECO:0000313" key="1">
    <source>
        <dbReference type="EMBL" id="QBK85325.1"/>
    </source>
</evidence>
<protein>
    <submittedName>
        <fullName evidence="1">Uncharacterized protein</fullName>
    </submittedName>
</protein>
<dbReference type="EMBL" id="MK500316">
    <property type="protein sequence ID" value="QBK85325.1"/>
    <property type="molecule type" value="Genomic_DNA"/>
</dbReference>
<accession>A0A481YRH9</accession>
<organism evidence="1">
    <name type="scientific">Iridovirus LCIVAC01</name>
    <dbReference type="NCBI Taxonomy" id="2506607"/>
    <lineage>
        <taxon>Viruses</taxon>
        <taxon>Varidnaviria</taxon>
        <taxon>Bamfordvirae</taxon>
        <taxon>Nucleocytoviricota</taxon>
        <taxon>Megaviricetes</taxon>
        <taxon>Pimascovirales</taxon>
        <taxon>Pimascovirales incertae sedis</taxon>
        <taxon>Iridoviridae</taxon>
    </lineage>
</organism>
<sequence length="113" mass="13206">MTSEHKEEYPYSEEVCLEKARQFFEDKDKVYARFYGGCGSTYFIKKDGDEYSTLWMSQESWGQYGMGELYEMKSFIEGYEDLTGVATCWGINNPWVGTPNRSINFESVLEHLN</sequence>
<proteinExistence type="predicted"/>